<dbReference type="AlphaFoldDB" id="A0AAE1GSP9"/>
<evidence type="ECO:0000256" key="7">
    <source>
        <dbReference type="ARBA" id="ARBA00023180"/>
    </source>
</evidence>
<comment type="caution">
    <text evidence="10">The sequence shown here is derived from an EMBL/GenBank/DDBJ whole genome shotgun (WGS) entry which is preliminary data.</text>
</comment>
<keyword evidence="11" id="KW-1185">Reference proteome</keyword>
<keyword evidence="5 9" id="KW-0472">Membrane</keyword>
<reference evidence="10" key="1">
    <citation type="submission" date="2021-07" db="EMBL/GenBank/DDBJ databases">
        <authorList>
            <person name="Catto M.A."/>
            <person name="Jacobson A."/>
            <person name="Kennedy G."/>
            <person name="Labadie P."/>
            <person name="Hunt B.G."/>
            <person name="Srinivasan R."/>
        </authorList>
    </citation>
    <scope>NUCLEOTIDE SEQUENCE</scope>
    <source>
        <strain evidence="10">PL_HMW_Pooled</strain>
        <tissue evidence="10">Head</tissue>
    </source>
</reference>
<dbReference type="Proteomes" id="UP001219518">
    <property type="component" value="Unassembled WGS sequence"/>
</dbReference>
<evidence type="ECO:0000256" key="2">
    <source>
        <dbReference type="ARBA" id="ARBA00022475"/>
    </source>
</evidence>
<keyword evidence="2" id="KW-1003">Cell membrane</keyword>
<evidence type="ECO:0000256" key="3">
    <source>
        <dbReference type="ARBA" id="ARBA00022692"/>
    </source>
</evidence>
<feature type="transmembrane region" description="Helical" evidence="9">
    <location>
        <begin position="646"/>
        <end position="670"/>
    </location>
</feature>
<comment type="subcellular location">
    <subcellularLocation>
        <location evidence="1">Cell membrane</location>
        <topology evidence="1">Multi-pass membrane protein</topology>
    </subcellularLocation>
</comment>
<accession>A0AAE1GSP9</accession>
<evidence type="ECO:0000256" key="8">
    <source>
        <dbReference type="SAM" id="Coils"/>
    </source>
</evidence>
<evidence type="ECO:0000256" key="1">
    <source>
        <dbReference type="ARBA" id="ARBA00004651"/>
    </source>
</evidence>
<keyword evidence="6" id="KW-0675">Receptor</keyword>
<feature type="coiled-coil region" evidence="8">
    <location>
        <begin position="38"/>
        <end position="72"/>
    </location>
</feature>
<dbReference type="PANTHER" id="PTHR42643">
    <property type="entry name" value="IONOTROPIC RECEPTOR 20A-RELATED"/>
    <property type="match status" value="1"/>
</dbReference>
<dbReference type="InterPro" id="IPR052192">
    <property type="entry name" value="Insect_Ionotropic_Sensory_Rcpt"/>
</dbReference>
<proteinExistence type="predicted"/>
<name>A0AAE1GSP9_9NEOP</name>
<evidence type="ECO:0000256" key="5">
    <source>
        <dbReference type="ARBA" id="ARBA00023136"/>
    </source>
</evidence>
<evidence type="ECO:0000256" key="6">
    <source>
        <dbReference type="ARBA" id="ARBA00023170"/>
    </source>
</evidence>
<dbReference type="EMBL" id="JAHWGI010000027">
    <property type="protein sequence ID" value="KAK3908098.1"/>
    <property type="molecule type" value="Genomic_DNA"/>
</dbReference>
<keyword evidence="8" id="KW-0175">Coiled coil</keyword>
<keyword evidence="4 9" id="KW-1133">Transmembrane helix</keyword>
<organism evidence="10 11">
    <name type="scientific">Frankliniella fusca</name>
    <dbReference type="NCBI Taxonomy" id="407009"/>
    <lineage>
        <taxon>Eukaryota</taxon>
        <taxon>Metazoa</taxon>
        <taxon>Ecdysozoa</taxon>
        <taxon>Arthropoda</taxon>
        <taxon>Hexapoda</taxon>
        <taxon>Insecta</taxon>
        <taxon>Pterygota</taxon>
        <taxon>Neoptera</taxon>
        <taxon>Paraneoptera</taxon>
        <taxon>Thysanoptera</taxon>
        <taxon>Terebrantia</taxon>
        <taxon>Thripoidea</taxon>
        <taxon>Thripidae</taxon>
        <taxon>Frankliniella</taxon>
    </lineage>
</organism>
<dbReference type="PANTHER" id="PTHR42643:SF30">
    <property type="entry name" value="IONOTROPIC RECEPTOR 40A-RELATED"/>
    <property type="match status" value="1"/>
</dbReference>
<evidence type="ECO:0000313" key="10">
    <source>
        <dbReference type="EMBL" id="KAK3908098.1"/>
    </source>
</evidence>
<evidence type="ECO:0000256" key="4">
    <source>
        <dbReference type="ARBA" id="ARBA00022989"/>
    </source>
</evidence>
<evidence type="ECO:0000256" key="9">
    <source>
        <dbReference type="SAM" id="Phobius"/>
    </source>
</evidence>
<gene>
    <name evidence="10" type="ORF">KUF71_003230</name>
</gene>
<evidence type="ECO:0000313" key="11">
    <source>
        <dbReference type="Proteomes" id="UP001219518"/>
    </source>
</evidence>
<protein>
    <submittedName>
        <fullName evidence="10">Zinc finger protein 750</fullName>
    </submittedName>
</protein>
<keyword evidence="7" id="KW-0325">Glycoprotein</keyword>
<sequence length="689" mass="74998">MLYILDVFVAVVEAADVTVWRVFQVMPYALMPVVLEDNTRLLALAERLRQRREECEAEVHEHQQYLQRQQQLHPDIGFFAGSAGSAQPNRLIVRLVARAMLEVPEAMLLAVVVLVAVLGGARAVLLPPEFAVPTEAACAASLLAGSLSSRSGNLYFFEDDVPWLSAFLRALVPETPRILLGSDFSWARAPGRVYALHRHMFAILMARASAEDLLGRMMKGNNFFNPFTRMLLVTSAPSLRAVIPVVDKLWRCDATVALVVVYPGGAADLLRVSSKTGCGARVEVLDSWSQAAGRWRAGVNPFFAWCLGQYPHHGPPRMLVETDAVNPPSQVRRALEVARLTGVQVVNSTDISGEGLSTLCRADVFFFGVPFMPPTPAEIDGLFATRLSQGVLVVPTGLGARRHLMYALLTEFPPALWALTALAVVSVAAVLSCSPPEAAAALLRALAPLLGQPPPGRPTRHALLACWLLVAVVLGMLYQSMLLDELRRPTSTDLQSVDEFLATDLPASVTFEMYHLRCRRADATECFSVVTSEPSAALADVALHRNAALFVHMEHVPLWLRAAGRAVHLIPVDAAAVRSQYFMRRGSPLGERVRLALARISAAGLMQYWDTWDDDAIREALVDGNATSGAEPRADVLMDRVDVRDVLPALVLLGAGLVLAAVVLTVELVVDRVSSRGRRRPGSSVPLTR</sequence>
<keyword evidence="3 9" id="KW-0812">Transmembrane</keyword>
<reference evidence="10" key="2">
    <citation type="journal article" date="2023" name="BMC Genomics">
        <title>Pest status, molecular evolution, and epigenetic factors derived from the genome assembly of Frankliniella fusca, a thysanopteran phytovirus vector.</title>
        <authorList>
            <person name="Catto M.A."/>
            <person name="Labadie P.E."/>
            <person name="Jacobson A.L."/>
            <person name="Kennedy G.G."/>
            <person name="Srinivasan R."/>
            <person name="Hunt B.G."/>
        </authorList>
    </citation>
    <scope>NUCLEOTIDE SEQUENCE</scope>
    <source>
        <strain evidence="10">PL_HMW_Pooled</strain>
    </source>
</reference>
<dbReference type="GO" id="GO:0005886">
    <property type="term" value="C:plasma membrane"/>
    <property type="evidence" value="ECO:0007669"/>
    <property type="project" value="UniProtKB-SubCell"/>
</dbReference>